<dbReference type="NCBIfam" id="TIGR02821">
    <property type="entry name" value="fghA_ester_D"/>
    <property type="match status" value="1"/>
</dbReference>
<dbReference type="InterPro" id="IPR000801">
    <property type="entry name" value="Esterase-like"/>
</dbReference>
<evidence type="ECO:0000256" key="3">
    <source>
        <dbReference type="ARBA" id="ARBA00016774"/>
    </source>
</evidence>
<reference evidence="8 9" key="1">
    <citation type="submission" date="2014-09" db="EMBL/GenBank/DDBJ databases">
        <authorList>
            <person name="Magalhaes I.L.F."/>
            <person name="Oliveira U."/>
            <person name="Santos F.R."/>
            <person name="Vidigal T.H.D.A."/>
            <person name="Brescovit A.D."/>
            <person name="Santos A.J."/>
        </authorList>
    </citation>
    <scope>NUCLEOTIDE SEQUENCE [LARGE SCALE GENOMIC DNA]</scope>
</reference>
<feature type="active site" description="Charge relay system" evidence="6">
    <location>
        <position position="270"/>
    </location>
</feature>
<comment type="subcellular location">
    <subcellularLocation>
        <location evidence="7">Cytoplasm</location>
    </subcellularLocation>
</comment>
<keyword evidence="5 7" id="KW-0378">Hydrolase</keyword>
<comment type="similarity">
    <text evidence="1 7">Belongs to the esterase D family.</text>
</comment>
<feature type="active site" description="Charge relay system" evidence="6">
    <location>
        <position position="233"/>
    </location>
</feature>
<dbReference type="EMBL" id="CCYA01000254">
    <property type="protein sequence ID" value="CEH17334.1"/>
    <property type="molecule type" value="Genomic_DNA"/>
</dbReference>
<dbReference type="FunFam" id="3.40.50.1820:FF:000002">
    <property type="entry name" value="S-formylglutathione hydrolase"/>
    <property type="match status" value="1"/>
</dbReference>
<proteinExistence type="inferred from homology"/>
<dbReference type="Gene3D" id="3.40.50.1820">
    <property type="entry name" value="alpha/beta hydrolase"/>
    <property type="match status" value="1"/>
</dbReference>
<dbReference type="PANTHER" id="PTHR10061:SF0">
    <property type="entry name" value="S-FORMYLGLUTATHIONE HYDROLASE"/>
    <property type="match status" value="1"/>
</dbReference>
<dbReference type="GO" id="GO:0005829">
    <property type="term" value="C:cytosol"/>
    <property type="evidence" value="ECO:0007669"/>
    <property type="project" value="TreeGrafter"/>
</dbReference>
<dbReference type="STRING" id="401625.A0A0P1BNL4"/>
<dbReference type="OrthoDB" id="420518at2759"/>
<evidence type="ECO:0000313" key="8">
    <source>
        <dbReference type="EMBL" id="CEH17334.1"/>
    </source>
</evidence>
<dbReference type="GO" id="GO:0052689">
    <property type="term" value="F:carboxylic ester hydrolase activity"/>
    <property type="evidence" value="ECO:0007669"/>
    <property type="project" value="UniProtKB-KW"/>
</dbReference>
<evidence type="ECO:0000256" key="7">
    <source>
        <dbReference type="RuleBase" id="RU363068"/>
    </source>
</evidence>
<protein>
    <recommendedName>
        <fullName evidence="3 7">S-formylglutathione hydrolase</fullName>
        <ecNumber evidence="2 7">3.1.2.12</ecNumber>
    </recommendedName>
</protein>
<sequence length="292" mass="31528">MSLKQESLNKTFGGELRKYSYQSQALGGLTTNLNVFLPPTAIGASAKPAPVLYYLAGLTCTEDNGAQKGGMFGAAASHGIALVFPDTSPRGANIEGEDESWDFGTGAGFYVNADKAPWNKHYNTYDYVVREIPAKLSEAGLPIAVEKASIFGHSMGGHGALSIYLREAGKYKSASAFAPISHPTACPWGEKAFSGYFNDAAKGKEHDSTELISQTGGPSKRQLNILIDSGTGDNFYKQKQLLPEDFEAAARKAGYDAKDVNVRLQEGYDHSYFFISTFAGEHINWHAKFLTA</sequence>
<dbReference type="Pfam" id="PF00756">
    <property type="entry name" value="Esterase"/>
    <property type="match status" value="1"/>
</dbReference>
<dbReference type="SUPFAM" id="SSF53474">
    <property type="entry name" value="alpha/beta-Hydrolases"/>
    <property type="match status" value="1"/>
</dbReference>
<evidence type="ECO:0000256" key="4">
    <source>
        <dbReference type="ARBA" id="ARBA00022487"/>
    </source>
</evidence>
<dbReference type="InterPro" id="IPR029058">
    <property type="entry name" value="AB_hydrolase_fold"/>
</dbReference>
<dbReference type="Proteomes" id="UP000054845">
    <property type="component" value="Unassembled WGS sequence"/>
</dbReference>
<keyword evidence="9" id="KW-1185">Reference proteome</keyword>
<keyword evidence="7" id="KW-0963">Cytoplasm</keyword>
<accession>A0A0P1BNL4</accession>
<evidence type="ECO:0000256" key="5">
    <source>
        <dbReference type="ARBA" id="ARBA00022801"/>
    </source>
</evidence>
<evidence type="ECO:0000256" key="2">
    <source>
        <dbReference type="ARBA" id="ARBA00012479"/>
    </source>
</evidence>
<dbReference type="InterPro" id="IPR014186">
    <property type="entry name" value="S-formylglutathione_hydrol"/>
</dbReference>
<dbReference type="GO" id="GO:0046294">
    <property type="term" value="P:formaldehyde catabolic process"/>
    <property type="evidence" value="ECO:0007669"/>
    <property type="project" value="InterPro"/>
</dbReference>
<evidence type="ECO:0000313" key="9">
    <source>
        <dbReference type="Proteomes" id="UP000054845"/>
    </source>
</evidence>
<feature type="active site" description="Charge relay system" evidence="6">
    <location>
        <position position="154"/>
    </location>
</feature>
<dbReference type="EC" id="3.1.2.12" evidence="2 7"/>
<name>A0A0P1BNL4_9BASI</name>
<dbReference type="AlphaFoldDB" id="A0A0P1BNL4"/>
<evidence type="ECO:0000256" key="6">
    <source>
        <dbReference type="PIRSR" id="PIRSR614186-1"/>
    </source>
</evidence>
<comment type="catalytic activity">
    <reaction evidence="7">
        <text>S-formylglutathione + H2O = formate + glutathione + H(+)</text>
        <dbReference type="Rhea" id="RHEA:14961"/>
        <dbReference type="ChEBI" id="CHEBI:15377"/>
        <dbReference type="ChEBI" id="CHEBI:15378"/>
        <dbReference type="ChEBI" id="CHEBI:15740"/>
        <dbReference type="ChEBI" id="CHEBI:57688"/>
        <dbReference type="ChEBI" id="CHEBI:57925"/>
        <dbReference type="EC" id="3.1.2.12"/>
    </reaction>
</comment>
<comment type="function">
    <text evidence="7">Serine hydrolase involved in the detoxification of formaldehyde.</text>
</comment>
<evidence type="ECO:0000256" key="1">
    <source>
        <dbReference type="ARBA" id="ARBA00005622"/>
    </source>
</evidence>
<organism evidence="8 9">
    <name type="scientific">Ceraceosorus bombacis</name>
    <dbReference type="NCBI Taxonomy" id="401625"/>
    <lineage>
        <taxon>Eukaryota</taxon>
        <taxon>Fungi</taxon>
        <taxon>Dikarya</taxon>
        <taxon>Basidiomycota</taxon>
        <taxon>Ustilaginomycotina</taxon>
        <taxon>Exobasidiomycetes</taxon>
        <taxon>Ceraceosorales</taxon>
        <taxon>Ceraceosoraceae</taxon>
        <taxon>Ceraceosorus</taxon>
    </lineage>
</organism>
<keyword evidence="4 7" id="KW-0719">Serine esterase</keyword>
<dbReference type="PANTHER" id="PTHR10061">
    <property type="entry name" value="S-FORMYLGLUTATHIONE HYDROLASE"/>
    <property type="match status" value="1"/>
</dbReference>
<dbReference type="GO" id="GO:0018738">
    <property type="term" value="F:S-formylglutathione hydrolase activity"/>
    <property type="evidence" value="ECO:0007669"/>
    <property type="project" value="UniProtKB-EC"/>
</dbReference>